<evidence type="ECO:0000256" key="4">
    <source>
        <dbReference type="SAM" id="MobiDB-lite"/>
    </source>
</evidence>
<sequence length="247" mass="26834">MEDTVAPRATLREERDGRGERRPSGRAEEAAALVSELLARLEPGARLGTKEQVRARCGVSVGTFNVTLRLLQERGLVTVRPGPGGGLFAPDTAPRPESAHGGTAPDAEDEAAARAALEDAFRVREAIEPLIVEDALWHGSPADFAELRALAVEMGEAADRLDGPAYVHAAWRFHARLAAISPGPLLRDCYLRSQEVIETRTRTILPEGEPEKGFLQRRHELHVALVDALDARDRDAVTSLLREHNAG</sequence>
<dbReference type="SUPFAM" id="SSF48008">
    <property type="entry name" value="GntR ligand-binding domain-like"/>
    <property type="match status" value="1"/>
</dbReference>
<dbReference type="EMBL" id="JBHSIT010000010">
    <property type="protein sequence ID" value="MFC4911800.1"/>
    <property type="molecule type" value="Genomic_DNA"/>
</dbReference>
<dbReference type="SMART" id="SM00895">
    <property type="entry name" value="FCD"/>
    <property type="match status" value="1"/>
</dbReference>
<dbReference type="Gene3D" id="1.20.120.530">
    <property type="entry name" value="GntR ligand-binding domain-like"/>
    <property type="match status" value="1"/>
</dbReference>
<keyword evidence="2" id="KW-0238">DNA-binding</keyword>
<keyword evidence="3" id="KW-0804">Transcription</keyword>
<reference evidence="7" key="1">
    <citation type="journal article" date="2019" name="Int. J. Syst. Evol. Microbiol.">
        <title>The Global Catalogue of Microorganisms (GCM) 10K type strain sequencing project: providing services to taxonomists for standard genome sequencing and annotation.</title>
        <authorList>
            <consortium name="The Broad Institute Genomics Platform"/>
            <consortium name="The Broad Institute Genome Sequencing Center for Infectious Disease"/>
            <person name="Wu L."/>
            <person name="Ma J."/>
        </authorList>
    </citation>
    <scope>NUCLEOTIDE SEQUENCE [LARGE SCALE GENOMIC DNA]</scope>
    <source>
        <strain evidence="7">KLKA75</strain>
    </source>
</reference>
<dbReference type="Gene3D" id="1.10.10.10">
    <property type="entry name" value="Winged helix-like DNA-binding domain superfamily/Winged helix DNA-binding domain"/>
    <property type="match status" value="1"/>
</dbReference>
<feature type="domain" description="GntR C-terminal" evidence="5">
    <location>
        <begin position="119"/>
        <end position="247"/>
    </location>
</feature>
<dbReference type="InterPro" id="IPR011711">
    <property type="entry name" value="GntR_C"/>
</dbReference>
<evidence type="ECO:0000256" key="3">
    <source>
        <dbReference type="ARBA" id="ARBA00023163"/>
    </source>
</evidence>
<feature type="region of interest" description="Disordered" evidence="4">
    <location>
        <begin position="1"/>
        <end position="29"/>
    </location>
</feature>
<comment type="caution">
    <text evidence="6">The sequence shown here is derived from an EMBL/GenBank/DDBJ whole genome shotgun (WGS) entry which is preliminary data.</text>
</comment>
<evidence type="ECO:0000313" key="6">
    <source>
        <dbReference type="EMBL" id="MFC4911800.1"/>
    </source>
</evidence>
<name>A0ABV9U8W6_9ACTN</name>
<evidence type="ECO:0000256" key="1">
    <source>
        <dbReference type="ARBA" id="ARBA00023015"/>
    </source>
</evidence>
<gene>
    <name evidence="6" type="ORF">ACFPCY_31155</name>
</gene>
<accession>A0ABV9U8W6</accession>
<keyword evidence="7" id="KW-1185">Reference proteome</keyword>
<dbReference type="SUPFAM" id="SSF46785">
    <property type="entry name" value="Winged helix' DNA-binding domain"/>
    <property type="match status" value="1"/>
</dbReference>
<dbReference type="PANTHER" id="PTHR43537">
    <property type="entry name" value="TRANSCRIPTIONAL REGULATOR, GNTR FAMILY"/>
    <property type="match status" value="1"/>
</dbReference>
<dbReference type="Proteomes" id="UP001595872">
    <property type="component" value="Unassembled WGS sequence"/>
</dbReference>
<evidence type="ECO:0000256" key="2">
    <source>
        <dbReference type="ARBA" id="ARBA00023125"/>
    </source>
</evidence>
<dbReference type="Pfam" id="PF07729">
    <property type="entry name" value="FCD"/>
    <property type="match status" value="1"/>
</dbReference>
<proteinExistence type="predicted"/>
<organism evidence="6 7">
    <name type="scientific">Actinomadura gamaensis</name>
    <dbReference type="NCBI Taxonomy" id="1763541"/>
    <lineage>
        <taxon>Bacteria</taxon>
        <taxon>Bacillati</taxon>
        <taxon>Actinomycetota</taxon>
        <taxon>Actinomycetes</taxon>
        <taxon>Streptosporangiales</taxon>
        <taxon>Thermomonosporaceae</taxon>
        <taxon>Actinomadura</taxon>
    </lineage>
</organism>
<evidence type="ECO:0000259" key="5">
    <source>
        <dbReference type="SMART" id="SM00895"/>
    </source>
</evidence>
<feature type="compositionally biased region" description="Basic and acidic residues" evidence="4">
    <location>
        <begin position="10"/>
        <end position="29"/>
    </location>
</feature>
<keyword evidence="1" id="KW-0805">Transcription regulation</keyword>
<evidence type="ECO:0000313" key="7">
    <source>
        <dbReference type="Proteomes" id="UP001595872"/>
    </source>
</evidence>
<protein>
    <submittedName>
        <fullName evidence="6">FadR/GntR family transcriptional regulator</fullName>
    </submittedName>
</protein>
<dbReference type="InterPro" id="IPR036388">
    <property type="entry name" value="WH-like_DNA-bd_sf"/>
</dbReference>
<feature type="region of interest" description="Disordered" evidence="4">
    <location>
        <begin position="89"/>
        <end position="109"/>
    </location>
</feature>
<dbReference type="InterPro" id="IPR008920">
    <property type="entry name" value="TF_FadR/GntR_C"/>
</dbReference>
<dbReference type="PANTHER" id="PTHR43537:SF51">
    <property type="entry name" value="HTH-TYPE TRANSCRIPTIONAL REGULATOR LGOR-RELATED"/>
    <property type="match status" value="1"/>
</dbReference>
<dbReference type="InterPro" id="IPR036390">
    <property type="entry name" value="WH_DNA-bd_sf"/>
</dbReference>
<dbReference type="RefSeq" id="WP_378261074.1">
    <property type="nucleotide sequence ID" value="NZ_JBHSIT010000010.1"/>
</dbReference>